<evidence type="ECO:0000256" key="1">
    <source>
        <dbReference type="ARBA" id="ARBA00004651"/>
    </source>
</evidence>
<dbReference type="PANTHER" id="PTHR42770">
    <property type="entry name" value="AMINO ACID TRANSPORTER-RELATED"/>
    <property type="match status" value="1"/>
</dbReference>
<feature type="transmembrane region" description="Helical" evidence="7">
    <location>
        <begin position="586"/>
        <end position="608"/>
    </location>
</feature>
<feature type="transmembrane region" description="Helical" evidence="7">
    <location>
        <begin position="490"/>
        <end position="510"/>
    </location>
</feature>
<keyword evidence="3 7" id="KW-0812">Transmembrane</keyword>
<feature type="transmembrane region" description="Helical" evidence="7">
    <location>
        <begin position="354"/>
        <end position="373"/>
    </location>
</feature>
<keyword evidence="2" id="KW-1003">Cell membrane</keyword>
<dbReference type="PANTHER" id="PTHR42770:SF7">
    <property type="entry name" value="MEMBRANE PROTEIN"/>
    <property type="match status" value="1"/>
</dbReference>
<dbReference type="Proteomes" id="UP000070544">
    <property type="component" value="Unassembled WGS sequence"/>
</dbReference>
<feature type="compositionally biased region" description="Low complexity" evidence="6">
    <location>
        <begin position="103"/>
        <end position="117"/>
    </location>
</feature>
<feature type="transmembrane region" description="Helical" evidence="7">
    <location>
        <begin position="380"/>
        <end position="400"/>
    </location>
</feature>
<feature type="transmembrane region" description="Helical" evidence="7">
    <location>
        <begin position="540"/>
        <end position="559"/>
    </location>
</feature>
<dbReference type="Pfam" id="PF13520">
    <property type="entry name" value="AA_permease_2"/>
    <property type="match status" value="1"/>
</dbReference>
<evidence type="ECO:0000256" key="7">
    <source>
        <dbReference type="SAM" id="Phobius"/>
    </source>
</evidence>
<protein>
    <recommendedName>
        <fullName evidence="10">Amino acid permease/ SLC12A domain-containing protein</fullName>
    </recommendedName>
</protein>
<feature type="transmembrane region" description="Helical" evidence="7">
    <location>
        <begin position="243"/>
        <end position="265"/>
    </location>
</feature>
<evidence type="ECO:0000313" key="9">
    <source>
        <dbReference type="Proteomes" id="UP000070544"/>
    </source>
</evidence>
<organism evidence="8 9">
    <name type="scientific">Gonapodya prolifera (strain JEL478)</name>
    <name type="common">Monoblepharis prolifera</name>
    <dbReference type="NCBI Taxonomy" id="1344416"/>
    <lineage>
        <taxon>Eukaryota</taxon>
        <taxon>Fungi</taxon>
        <taxon>Fungi incertae sedis</taxon>
        <taxon>Chytridiomycota</taxon>
        <taxon>Chytridiomycota incertae sedis</taxon>
        <taxon>Monoblepharidomycetes</taxon>
        <taxon>Monoblepharidales</taxon>
        <taxon>Gonapodyaceae</taxon>
        <taxon>Gonapodya</taxon>
    </lineage>
</organism>
<gene>
    <name evidence="8" type="ORF">M427DRAFT_44132</name>
</gene>
<dbReference type="GO" id="GO:0005886">
    <property type="term" value="C:plasma membrane"/>
    <property type="evidence" value="ECO:0007669"/>
    <property type="project" value="UniProtKB-SubCell"/>
</dbReference>
<evidence type="ECO:0000256" key="6">
    <source>
        <dbReference type="SAM" id="MobiDB-lite"/>
    </source>
</evidence>
<dbReference type="Gene3D" id="1.20.1740.10">
    <property type="entry name" value="Amino acid/polyamine transporter I"/>
    <property type="match status" value="1"/>
</dbReference>
<feature type="compositionally biased region" description="Polar residues" evidence="6">
    <location>
        <begin position="70"/>
        <end position="79"/>
    </location>
</feature>
<evidence type="ECO:0008006" key="10">
    <source>
        <dbReference type="Google" id="ProtNLM"/>
    </source>
</evidence>
<dbReference type="InterPro" id="IPR050367">
    <property type="entry name" value="APC_superfamily"/>
</dbReference>
<dbReference type="STRING" id="1344416.A0A139AGU6"/>
<proteinExistence type="predicted"/>
<dbReference type="GO" id="GO:0022857">
    <property type="term" value="F:transmembrane transporter activity"/>
    <property type="evidence" value="ECO:0007669"/>
    <property type="project" value="InterPro"/>
</dbReference>
<evidence type="ECO:0000256" key="4">
    <source>
        <dbReference type="ARBA" id="ARBA00022989"/>
    </source>
</evidence>
<sequence>MTSIEQFVQSVSQDIRTFAGNEKVLPPLDEKEAELDALEDIRHDAEFFFKKVVTDSSLSPQPDLGMQLASRGSTLSTPHGGTLQRKPRPEAKVSFIIEEKKPSATSDSLSAPSSSTAGPPPPPPDGEKKDDPHVSSSTALGSILSSINSGSRRRRNTVGELIVPVEQLSFQRRSSVLGEYGDPTSLQSITPDGATLVRQWYLRVRKWWHEKVLMDVYPDDSTVSDRWLLYMDRRVPPVFKASLLQLLGLGVSAVISGEFAGWNIGLHAGYGGFWVATVVAGIMYLCLALCLAEMSTSIPCVGGAYAYSRAVLNSSMGFVIGNSELLEYSSFICLCLVGMSSYVSEMLGIDHAEWGPLIMVIYLTWGVILITRYNYLSWNLMAFLALTSVLQIFVFCAIAANQLDTSMAFGSPAEFVPPTDPCVCAEVNATGDCIRLTGKAMCEISVFSGGVNGIITMIPDAAWWFTGLECLSVASKEMVNPAVNTPRSLMATWGVLAMCAALLMVFNVLVKPGIYTMEDSGYPMVDVMAYTYGESWRRPFILYLMPPYLCNLMAMLWAAGRQLWALSRTGFLPHFLSVTSDNKDFVPWRATVAVAIFNYIVSVVVWTFQKWYADLDPISLLLNLTVVSGFIA</sequence>
<keyword evidence="4 7" id="KW-1133">Transmembrane helix</keyword>
<evidence type="ECO:0000256" key="3">
    <source>
        <dbReference type="ARBA" id="ARBA00022692"/>
    </source>
</evidence>
<feature type="region of interest" description="Disordered" evidence="6">
    <location>
        <begin position="56"/>
        <end position="138"/>
    </location>
</feature>
<dbReference type="EMBL" id="KQ965758">
    <property type="protein sequence ID" value="KXS15968.1"/>
    <property type="molecule type" value="Genomic_DNA"/>
</dbReference>
<dbReference type="InterPro" id="IPR002293">
    <property type="entry name" value="AA/rel_permease1"/>
</dbReference>
<feature type="compositionally biased region" description="Basic and acidic residues" evidence="6">
    <location>
        <begin position="87"/>
        <end position="102"/>
    </location>
</feature>
<keyword evidence="9" id="KW-1185">Reference proteome</keyword>
<accession>A0A139AGU6</accession>
<name>A0A139AGU6_GONPJ</name>
<keyword evidence="5 7" id="KW-0472">Membrane</keyword>
<dbReference type="AlphaFoldDB" id="A0A139AGU6"/>
<evidence type="ECO:0000256" key="2">
    <source>
        <dbReference type="ARBA" id="ARBA00022475"/>
    </source>
</evidence>
<reference evidence="8 9" key="1">
    <citation type="journal article" date="2015" name="Genome Biol. Evol.">
        <title>Phylogenomic analyses indicate that early fungi evolved digesting cell walls of algal ancestors of land plants.</title>
        <authorList>
            <person name="Chang Y."/>
            <person name="Wang S."/>
            <person name="Sekimoto S."/>
            <person name="Aerts A.L."/>
            <person name="Choi C."/>
            <person name="Clum A."/>
            <person name="LaButti K.M."/>
            <person name="Lindquist E.A."/>
            <person name="Yee Ngan C."/>
            <person name="Ohm R.A."/>
            <person name="Salamov A.A."/>
            <person name="Grigoriev I.V."/>
            <person name="Spatafora J.W."/>
            <person name="Berbee M.L."/>
        </authorList>
    </citation>
    <scope>NUCLEOTIDE SEQUENCE [LARGE SCALE GENOMIC DNA]</scope>
    <source>
        <strain evidence="8 9">JEL478</strain>
    </source>
</reference>
<feature type="transmembrane region" description="Helical" evidence="7">
    <location>
        <begin position="325"/>
        <end position="342"/>
    </location>
</feature>
<comment type="subcellular location">
    <subcellularLocation>
        <location evidence="1">Cell membrane</location>
        <topology evidence="1">Multi-pass membrane protein</topology>
    </subcellularLocation>
</comment>
<feature type="transmembrane region" description="Helical" evidence="7">
    <location>
        <begin position="271"/>
        <end position="292"/>
    </location>
</feature>
<dbReference type="OrthoDB" id="2147536at2759"/>
<evidence type="ECO:0000313" key="8">
    <source>
        <dbReference type="EMBL" id="KXS15968.1"/>
    </source>
</evidence>
<evidence type="ECO:0000256" key="5">
    <source>
        <dbReference type="ARBA" id="ARBA00023136"/>
    </source>
</evidence>